<proteinExistence type="predicted"/>
<dbReference type="SUPFAM" id="SSF46785">
    <property type="entry name" value="Winged helix' DNA-binding domain"/>
    <property type="match status" value="1"/>
</dbReference>
<dbReference type="PROSITE" id="PS00894">
    <property type="entry name" value="HTH_DEOR_1"/>
    <property type="match status" value="1"/>
</dbReference>
<evidence type="ECO:0000256" key="1">
    <source>
        <dbReference type="ARBA" id="ARBA00023015"/>
    </source>
</evidence>
<dbReference type="InterPro" id="IPR036390">
    <property type="entry name" value="WH_DNA-bd_sf"/>
</dbReference>
<dbReference type="InterPro" id="IPR026881">
    <property type="entry name" value="WYL_dom"/>
</dbReference>
<dbReference type="InterPro" id="IPR028349">
    <property type="entry name" value="PafC-like"/>
</dbReference>
<reference evidence="6" key="1">
    <citation type="submission" date="2019-09" db="EMBL/GenBank/DDBJ databases">
        <title>Mumia zhuanghuii sp. nov. isolated from the intestinal contents of plateau pika (Ochotona curzoniae) in the Qinghai-Tibet plateau of China.</title>
        <authorList>
            <person name="Tian Z."/>
        </authorList>
    </citation>
    <scope>NUCLEOTIDE SEQUENCE [LARGE SCALE GENOMIC DNA]</scope>
    <source>
        <strain evidence="6">L-031</strain>
    </source>
</reference>
<dbReference type="AlphaFoldDB" id="A0A5J6L6J2"/>
<dbReference type="PROSITE" id="PS51000">
    <property type="entry name" value="HTH_DEOR_2"/>
    <property type="match status" value="1"/>
</dbReference>
<dbReference type="GO" id="GO:0003700">
    <property type="term" value="F:DNA-binding transcription factor activity"/>
    <property type="evidence" value="ECO:0007669"/>
    <property type="project" value="InterPro"/>
</dbReference>
<organism evidence="5 6">
    <name type="scientific">Microbacterium lushaniae</name>
    <dbReference type="NCBI Taxonomy" id="2614639"/>
    <lineage>
        <taxon>Bacteria</taxon>
        <taxon>Bacillati</taxon>
        <taxon>Actinomycetota</taxon>
        <taxon>Actinomycetes</taxon>
        <taxon>Micrococcales</taxon>
        <taxon>Microbacteriaceae</taxon>
        <taxon>Microbacterium</taxon>
    </lineage>
</organism>
<accession>A0A5J6L6J2</accession>
<dbReference type="InterPro" id="IPR036388">
    <property type="entry name" value="WH-like_DNA-bd_sf"/>
</dbReference>
<evidence type="ECO:0000313" key="6">
    <source>
        <dbReference type="Proteomes" id="UP000325516"/>
    </source>
</evidence>
<sequence>MSRTTGRTLALLGLLQSRPEWTGAELRRRLEVSDRTLRRDIDDLRALGYGIEATRGVGGGYRLGAGASVPPLTLAVDEAVAIAVGLRTAAAGIVTGIEDAATRTLAKLELSLAPSTRDQIAAVERAMVNLGRARDDIDVETVTALARSIAQRRAIRIRYRRHDGEIVERTVEPHRIIHTADRWYLVAWEPRRRGWRTLRVDRIGWVALTPTTFGAREIPDDALREATTRAISISPYPVRARVRIHAEAHVVRRIFGPTVAEVIDRGATTELITGADRPEVIALYLGTCGLRWELLEGEEVRATLHRLSEEFAASASSG</sequence>
<dbReference type="KEGG" id="mlz:F6J85_14535"/>
<dbReference type="EMBL" id="CP044232">
    <property type="protein sequence ID" value="QEW04184.1"/>
    <property type="molecule type" value="Genomic_DNA"/>
</dbReference>
<evidence type="ECO:0000256" key="2">
    <source>
        <dbReference type="ARBA" id="ARBA00023125"/>
    </source>
</evidence>
<gene>
    <name evidence="5" type="ORF">F6J85_14535</name>
</gene>
<dbReference type="InterPro" id="IPR018356">
    <property type="entry name" value="Tscrpt_reg_HTH_DeoR_CS"/>
</dbReference>
<dbReference type="Gene3D" id="1.10.10.10">
    <property type="entry name" value="Winged helix-like DNA-binding domain superfamily/Winged helix DNA-binding domain"/>
    <property type="match status" value="1"/>
</dbReference>
<keyword evidence="2" id="KW-0238">DNA-binding</keyword>
<keyword evidence="1" id="KW-0805">Transcription regulation</keyword>
<name>A0A5J6L6J2_9MICO</name>
<evidence type="ECO:0000313" key="5">
    <source>
        <dbReference type="EMBL" id="QEW04184.1"/>
    </source>
</evidence>
<evidence type="ECO:0000259" key="4">
    <source>
        <dbReference type="PROSITE" id="PS51000"/>
    </source>
</evidence>
<keyword evidence="3" id="KW-0804">Transcription</keyword>
<dbReference type="PIRSF" id="PIRSF016838">
    <property type="entry name" value="PafC"/>
    <property type="match status" value="1"/>
</dbReference>
<dbReference type="InterPro" id="IPR001034">
    <property type="entry name" value="DeoR_HTH"/>
</dbReference>
<dbReference type="PANTHER" id="PTHR34580">
    <property type="match status" value="1"/>
</dbReference>
<feature type="domain" description="HTH deoR-type" evidence="4">
    <location>
        <begin position="4"/>
        <end position="69"/>
    </location>
</feature>
<dbReference type="InterPro" id="IPR013196">
    <property type="entry name" value="HTH_11"/>
</dbReference>
<evidence type="ECO:0000256" key="3">
    <source>
        <dbReference type="ARBA" id="ARBA00023163"/>
    </source>
</evidence>
<dbReference type="GO" id="GO:0003677">
    <property type="term" value="F:DNA binding"/>
    <property type="evidence" value="ECO:0007669"/>
    <property type="project" value="UniProtKB-KW"/>
</dbReference>
<dbReference type="InterPro" id="IPR051534">
    <property type="entry name" value="CBASS_pafABC_assoc_protein"/>
</dbReference>
<dbReference type="PROSITE" id="PS52050">
    <property type="entry name" value="WYL"/>
    <property type="match status" value="1"/>
</dbReference>
<dbReference type="PANTHER" id="PTHR34580:SF3">
    <property type="entry name" value="PROTEIN PAFB"/>
    <property type="match status" value="1"/>
</dbReference>
<dbReference type="Pfam" id="PF13280">
    <property type="entry name" value="WYL"/>
    <property type="match status" value="1"/>
</dbReference>
<dbReference type="RefSeq" id="WP_150926089.1">
    <property type="nucleotide sequence ID" value="NZ_CP044232.1"/>
</dbReference>
<keyword evidence="6" id="KW-1185">Reference proteome</keyword>
<protein>
    <submittedName>
        <fullName evidence="5">WYL domain-containing protein</fullName>
    </submittedName>
</protein>
<dbReference type="Proteomes" id="UP000325516">
    <property type="component" value="Chromosome"/>
</dbReference>
<dbReference type="Pfam" id="PF08279">
    <property type="entry name" value="HTH_11"/>
    <property type="match status" value="1"/>
</dbReference>